<evidence type="ECO:0000313" key="1">
    <source>
        <dbReference type="EMBL" id="TPN89253.1"/>
    </source>
</evidence>
<dbReference type="RefSeq" id="WP_140589700.1">
    <property type="nucleotide sequence ID" value="NZ_VFWZ01000001.1"/>
</dbReference>
<sequence>MIKKDGYYISEAFKSEDWHAGHKFESQDHKILIFLNNKKIIRDITENQNSFDINKCISESNSKDTYKIVNNIIEITIDPDSKFSKKREFTILSPELLLDENLVEYHFIPNQKSEFDF</sequence>
<dbReference type="AlphaFoldDB" id="A0A504JNE8"/>
<proteinExistence type="predicted"/>
<keyword evidence="2" id="KW-1185">Reference proteome</keyword>
<accession>A0A504JNE8</accession>
<evidence type="ECO:0000313" key="2">
    <source>
        <dbReference type="Proteomes" id="UP000315540"/>
    </source>
</evidence>
<reference evidence="1 2" key="1">
    <citation type="submission" date="2019-06" db="EMBL/GenBank/DDBJ databases">
        <authorList>
            <person name="Meng X."/>
        </authorList>
    </citation>
    <scope>NUCLEOTIDE SEQUENCE [LARGE SCALE GENOMIC DNA]</scope>
    <source>
        <strain evidence="1 2">M625</strain>
    </source>
</reference>
<dbReference type="Proteomes" id="UP000315540">
    <property type="component" value="Unassembled WGS sequence"/>
</dbReference>
<organism evidence="1 2">
    <name type="scientific">Aquimarina algicola</name>
    <dbReference type="NCBI Taxonomy" id="2589995"/>
    <lineage>
        <taxon>Bacteria</taxon>
        <taxon>Pseudomonadati</taxon>
        <taxon>Bacteroidota</taxon>
        <taxon>Flavobacteriia</taxon>
        <taxon>Flavobacteriales</taxon>
        <taxon>Flavobacteriaceae</taxon>
        <taxon>Aquimarina</taxon>
    </lineage>
</organism>
<protein>
    <submittedName>
        <fullName evidence="1">Uncharacterized protein</fullName>
    </submittedName>
</protein>
<dbReference type="EMBL" id="VFWZ01000001">
    <property type="protein sequence ID" value="TPN89253.1"/>
    <property type="molecule type" value="Genomic_DNA"/>
</dbReference>
<comment type="caution">
    <text evidence="1">The sequence shown here is derived from an EMBL/GenBank/DDBJ whole genome shotgun (WGS) entry which is preliminary data.</text>
</comment>
<name>A0A504JNE8_9FLAO</name>
<gene>
    <name evidence="1" type="ORF">FHK87_03225</name>
</gene>
<dbReference type="OrthoDB" id="9947368at2"/>